<sequence>MKNIEKYVEFCLKFHKYKIPKLRFKELDERRQDLYRILYNINETDVNKASFVIFISSFFISITISIFLTSIDYFIIILYSITLSM</sequence>
<feature type="transmembrane region" description="Helical" evidence="1">
    <location>
        <begin position="51"/>
        <end position="79"/>
    </location>
</feature>
<feature type="non-terminal residue" evidence="2">
    <location>
        <position position="85"/>
    </location>
</feature>
<evidence type="ECO:0000256" key="1">
    <source>
        <dbReference type="SAM" id="Phobius"/>
    </source>
</evidence>
<keyword evidence="1" id="KW-1133">Transmembrane helix</keyword>
<evidence type="ECO:0000313" key="2">
    <source>
        <dbReference type="EMBL" id="GAG22344.1"/>
    </source>
</evidence>
<reference evidence="2" key="1">
    <citation type="journal article" date="2014" name="Front. Microbiol.">
        <title>High frequency of phylogenetically diverse reductive dehalogenase-homologous genes in deep subseafloor sedimentary metagenomes.</title>
        <authorList>
            <person name="Kawai M."/>
            <person name="Futagami T."/>
            <person name="Toyoda A."/>
            <person name="Takaki Y."/>
            <person name="Nishi S."/>
            <person name="Hori S."/>
            <person name="Arai W."/>
            <person name="Tsubouchi T."/>
            <person name="Morono Y."/>
            <person name="Uchiyama I."/>
            <person name="Ito T."/>
            <person name="Fujiyama A."/>
            <person name="Inagaki F."/>
            <person name="Takami H."/>
        </authorList>
    </citation>
    <scope>NUCLEOTIDE SEQUENCE</scope>
    <source>
        <strain evidence="2">Expedition CK06-06</strain>
    </source>
</reference>
<accession>X0VV96</accession>
<keyword evidence="1" id="KW-0812">Transmembrane</keyword>
<gene>
    <name evidence="2" type="ORF">S01H1_47545</name>
</gene>
<comment type="caution">
    <text evidence="2">The sequence shown here is derived from an EMBL/GenBank/DDBJ whole genome shotgun (WGS) entry which is preliminary data.</text>
</comment>
<name>X0VV96_9ZZZZ</name>
<proteinExistence type="predicted"/>
<protein>
    <submittedName>
        <fullName evidence="2">Uncharacterized protein</fullName>
    </submittedName>
</protein>
<keyword evidence="1" id="KW-0472">Membrane</keyword>
<organism evidence="2">
    <name type="scientific">marine sediment metagenome</name>
    <dbReference type="NCBI Taxonomy" id="412755"/>
    <lineage>
        <taxon>unclassified sequences</taxon>
        <taxon>metagenomes</taxon>
        <taxon>ecological metagenomes</taxon>
    </lineage>
</organism>
<dbReference type="EMBL" id="BARS01030483">
    <property type="protein sequence ID" value="GAG22344.1"/>
    <property type="molecule type" value="Genomic_DNA"/>
</dbReference>
<dbReference type="AlphaFoldDB" id="X0VV96"/>